<protein>
    <submittedName>
        <fullName evidence="2">Uncharacterized protein</fullName>
    </submittedName>
</protein>
<evidence type="ECO:0000313" key="3">
    <source>
        <dbReference type="Proteomes" id="UP001470230"/>
    </source>
</evidence>
<dbReference type="EMBL" id="JAPFFF010000010">
    <property type="protein sequence ID" value="KAK8880555.1"/>
    <property type="molecule type" value="Genomic_DNA"/>
</dbReference>
<accession>A0ABR2JP90</accession>
<dbReference type="Proteomes" id="UP001470230">
    <property type="component" value="Unassembled WGS sequence"/>
</dbReference>
<reference evidence="2 3" key="1">
    <citation type="submission" date="2024-04" db="EMBL/GenBank/DDBJ databases">
        <title>Tritrichomonas musculus Genome.</title>
        <authorList>
            <person name="Alves-Ferreira E."/>
            <person name="Grigg M."/>
            <person name="Lorenzi H."/>
            <person name="Galac M."/>
        </authorList>
    </citation>
    <scope>NUCLEOTIDE SEQUENCE [LARGE SCALE GENOMIC DNA]</scope>
    <source>
        <strain evidence="2 3">EAF2021</strain>
    </source>
</reference>
<organism evidence="2 3">
    <name type="scientific">Tritrichomonas musculus</name>
    <dbReference type="NCBI Taxonomy" id="1915356"/>
    <lineage>
        <taxon>Eukaryota</taxon>
        <taxon>Metamonada</taxon>
        <taxon>Parabasalia</taxon>
        <taxon>Tritrichomonadida</taxon>
        <taxon>Tritrichomonadidae</taxon>
        <taxon>Tritrichomonas</taxon>
    </lineage>
</organism>
<feature type="compositionally biased region" description="Acidic residues" evidence="1">
    <location>
        <begin position="52"/>
        <end position="72"/>
    </location>
</feature>
<evidence type="ECO:0000313" key="2">
    <source>
        <dbReference type="EMBL" id="KAK8880555.1"/>
    </source>
</evidence>
<gene>
    <name evidence="2" type="ORF">M9Y10_003235</name>
</gene>
<name>A0ABR2JP90_9EUKA</name>
<evidence type="ECO:0000256" key="1">
    <source>
        <dbReference type="SAM" id="MobiDB-lite"/>
    </source>
</evidence>
<sequence length="177" mass="21262">MSKHLTSSKRLAVIHRWLNGMDDPDWEVLPTKKKDKYIVKQRTTPINRDYQENSENEELEETQENSDNEELEEMPRKPLSSKAARKPQKPPQSQQVYDPTVNEEILKQLKSLGEEIKTNREKKEQRRMIKEVVDKRMSKPRQQYVLDEQQYIPQDEPPQQYIPMRPIGRRNRIFDMM</sequence>
<comment type="caution">
    <text evidence="2">The sequence shown here is derived from an EMBL/GenBank/DDBJ whole genome shotgun (WGS) entry which is preliminary data.</text>
</comment>
<feature type="region of interest" description="Disordered" evidence="1">
    <location>
        <begin position="21"/>
        <end position="101"/>
    </location>
</feature>
<proteinExistence type="predicted"/>
<keyword evidence="3" id="KW-1185">Reference proteome</keyword>